<keyword evidence="5" id="KW-0949">S-adenosyl-L-methionine</keyword>
<dbReference type="InterPro" id="IPR044417">
    <property type="entry name" value="PRDM7_9_PR-SET"/>
</dbReference>
<dbReference type="GO" id="GO:0008270">
    <property type="term" value="F:zinc ion binding"/>
    <property type="evidence" value="ECO:0007669"/>
    <property type="project" value="UniProtKB-KW"/>
</dbReference>
<dbReference type="InterPro" id="IPR013087">
    <property type="entry name" value="Znf_C2H2_type"/>
</dbReference>
<feature type="domain" description="C2H2-type" evidence="15">
    <location>
        <begin position="477"/>
        <end position="504"/>
    </location>
</feature>
<dbReference type="Pfam" id="PF23611">
    <property type="entry name" value="zf-C2H2_16"/>
    <property type="match status" value="1"/>
</dbReference>
<feature type="domain" description="C2H2-type" evidence="15">
    <location>
        <begin position="505"/>
        <end position="532"/>
    </location>
</feature>
<evidence type="ECO:0000256" key="5">
    <source>
        <dbReference type="ARBA" id="ARBA00022691"/>
    </source>
</evidence>
<evidence type="ECO:0000256" key="7">
    <source>
        <dbReference type="ARBA" id="ARBA00022737"/>
    </source>
</evidence>
<dbReference type="CDD" id="cd19193">
    <property type="entry name" value="PR-SET_PRDM7_9"/>
    <property type="match status" value="1"/>
</dbReference>
<dbReference type="Gene3D" id="3.30.160.60">
    <property type="entry name" value="Classic Zinc Finger"/>
    <property type="match status" value="6"/>
</dbReference>
<dbReference type="SMART" id="SM00317">
    <property type="entry name" value="SET"/>
    <property type="match status" value="1"/>
</dbReference>
<proteinExistence type="inferred from homology"/>
<reference evidence="17" key="2">
    <citation type="submission" date="2020-11" db="EMBL/GenBank/DDBJ databases">
        <authorList>
            <person name="McCartney M.A."/>
            <person name="Auch B."/>
            <person name="Kono T."/>
            <person name="Mallez S."/>
            <person name="Becker A."/>
            <person name="Gohl D.M."/>
            <person name="Silverstein K.A.T."/>
            <person name="Koren S."/>
            <person name="Bechman K.B."/>
            <person name="Herman A."/>
            <person name="Abrahante J.E."/>
            <person name="Garbe J."/>
        </authorList>
    </citation>
    <scope>NUCLEOTIDE SEQUENCE</scope>
    <source>
        <strain evidence="17">Duluth1</strain>
        <tissue evidence="17">Whole animal</tissue>
    </source>
</reference>
<dbReference type="PANTHER" id="PTHR16515:SF49">
    <property type="entry name" value="GASTRULA ZINC FINGER PROTEIN XLCGF49.1-LIKE-RELATED"/>
    <property type="match status" value="1"/>
</dbReference>
<keyword evidence="13" id="KW-0539">Nucleus</keyword>
<comment type="similarity">
    <text evidence="2">Belongs to the krueppel C2H2-type zinc-finger protein family.</text>
</comment>
<dbReference type="EMBL" id="JAIWYP010000010">
    <property type="protein sequence ID" value="KAH3750549.1"/>
    <property type="molecule type" value="Genomic_DNA"/>
</dbReference>
<evidence type="ECO:0000256" key="4">
    <source>
        <dbReference type="ARBA" id="ARBA00022679"/>
    </source>
</evidence>
<evidence type="ECO:0000256" key="11">
    <source>
        <dbReference type="ARBA" id="ARBA00023125"/>
    </source>
</evidence>
<gene>
    <name evidence="17" type="ORF">DPMN_185076</name>
</gene>
<feature type="domain" description="C2H2-type" evidence="15">
    <location>
        <begin position="421"/>
        <end position="448"/>
    </location>
</feature>
<dbReference type="Proteomes" id="UP000828390">
    <property type="component" value="Unassembled WGS sequence"/>
</dbReference>
<dbReference type="Gene3D" id="2.170.270.10">
    <property type="entry name" value="SET domain"/>
    <property type="match status" value="1"/>
</dbReference>
<dbReference type="FunFam" id="3.30.160.60:FF:002319">
    <property type="entry name" value="Uncharacterized protein"/>
    <property type="match status" value="1"/>
</dbReference>
<evidence type="ECO:0000256" key="9">
    <source>
        <dbReference type="ARBA" id="ARBA00022833"/>
    </source>
</evidence>
<dbReference type="AlphaFoldDB" id="A0A9D4I702"/>
<keyword evidence="9" id="KW-0862">Zinc</keyword>
<keyword evidence="7" id="KW-0677">Repeat</keyword>
<reference evidence="17" key="1">
    <citation type="journal article" date="2019" name="bioRxiv">
        <title>The Genome of the Zebra Mussel, Dreissena polymorpha: A Resource for Invasive Species Research.</title>
        <authorList>
            <person name="McCartney M.A."/>
            <person name="Auch B."/>
            <person name="Kono T."/>
            <person name="Mallez S."/>
            <person name="Zhang Y."/>
            <person name="Obille A."/>
            <person name="Becker A."/>
            <person name="Abrahante J.E."/>
            <person name="Garbe J."/>
            <person name="Badalamenti J.P."/>
            <person name="Herman A."/>
            <person name="Mangelson H."/>
            <person name="Liachko I."/>
            <person name="Sullivan S."/>
            <person name="Sone E.D."/>
            <person name="Koren S."/>
            <person name="Silverstein K.A.T."/>
            <person name="Beckman K.B."/>
            <person name="Gohl D.M."/>
        </authorList>
    </citation>
    <scope>NUCLEOTIDE SEQUENCE</scope>
    <source>
        <strain evidence="17">Duluth1</strain>
        <tissue evidence="17">Whole animal</tissue>
    </source>
</reference>
<dbReference type="GO" id="GO:0032259">
    <property type="term" value="P:methylation"/>
    <property type="evidence" value="ECO:0007669"/>
    <property type="project" value="UniProtKB-KW"/>
</dbReference>
<comment type="subcellular location">
    <subcellularLocation>
        <location evidence="1">Nucleus</location>
    </subcellularLocation>
</comment>
<dbReference type="PROSITE" id="PS50157">
    <property type="entry name" value="ZINC_FINGER_C2H2_2"/>
    <property type="match status" value="5"/>
</dbReference>
<evidence type="ECO:0000313" key="17">
    <source>
        <dbReference type="EMBL" id="KAH3750549.1"/>
    </source>
</evidence>
<dbReference type="InterPro" id="IPR056438">
    <property type="entry name" value="Znf-C2H2_CTCF"/>
</dbReference>
<dbReference type="SMART" id="SM00355">
    <property type="entry name" value="ZnF_C2H2"/>
    <property type="match status" value="6"/>
</dbReference>
<dbReference type="PROSITE" id="PS50280">
    <property type="entry name" value="SET"/>
    <property type="match status" value="1"/>
</dbReference>
<dbReference type="Pfam" id="PF13465">
    <property type="entry name" value="zf-H2C2_2"/>
    <property type="match status" value="2"/>
</dbReference>
<keyword evidence="3" id="KW-0489">Methyltransferase</keyword>
<evidence type="ECO:0000256" key="12">
    <source>
        <dbReference type="ARBA" id="ARBA00023163"/>
    </source>
</evidence>
<dbReference type="PROSITE" id="PS00028">
    <property type="entry name" value="ZINC_FINGER_C2H2_1"/>
    <property type="match status" value="5"/>
</dbReference>
<dbReference type="GO" id="GO:0010468">
    <property type="term" value="P:regulation of gene expression"/>
    <property type="evidence" value="ECO:0007669"/>
    <property type="project" value="TreeGrafter"/>
</dbReference>
<dbReference type="PANTHER" id="PTHR16515">
    <property type="entry name" value="PR DOMAIN ZINC FINGER PROTEIN"/>
    <property type="match status" value="1"/>
</dbReference>
<evidence type="ECO:0000256" key="14">
    <source>
        <dbReference type="PROSITE-ProRule" id="PRU00042"/>
    </source>
</evidence>
<name>A0A9D4I702_DREPO</name>
<keyword evidence="4" id="KW-0808">Transferase</keyword>
<evidence type="ECO:0000256" key="6">
    <source>
        <dbReference type="ARBA" id="ARBA00022723"/>
    </source>
</evidence>
<keyword evidence="8 14" id="KW-0863">Zinc-finger</keyword>
<feature type="domain" description="C2H2-type" evidence="15">
    <location>
        <begin position="449"/>
        <end position="476"/>
    </location>
</feature>
<keyword evidence="18" id="KW-1185">Reference proteome</keyword>
<evidence type="ECO:0000313" key="18">
    <source>
        <dbReference type="Proteomes" id="UP000828390"/>
    </source>
</evidence>
<dbReference type="FunFam" id="3.30.160.60:FF:001480">
    <property type="entry name" value="Si:cabz01071911.3"/>
    <property type="match status" value="1"/>
</dbReference>
<evidence type="ECO:0000256" key="10">
    <source>
        <dbReference type="ARBA" id="ARBA00023015"/>
    </source>
</evidence>
<dbReference type="GO" id="GO:1990837">
    <property type="term" value="F:sequence-specific double-stranded DNA binding"/>
    <property type="evidence" value="ECO:0007669"/>
    <property type="project" value="UniProtKB-ARBA"/>
</dbReference>
<organism evidence="17 18">
    <name type="scientific">Dreissena polymorpha</name>
    <name type="common">Zebra mussel</name>
    <name type="synonym">Mytilus polymorpha</name>
    <dbReference type="NCBI Taxonomy" id="45954"/>
    <lineage>
        <taxon>Eukaryota</taxon>
        <taxon>Metazoa</taxon>
        <taxon>Spiralia</taxon>
        <taxon>Lophotrochozoa</taxon>
        <taxon>Mollusca</taxon>
        <taxon>Bivalvia</taxon>
        <taxon>Autobranchia</taxon>
        <taxon>Heteroconchia</taxon>
        <taxon>Euheterodonta</taxon>
        <taxon>Imparidentia</taxon>
        <taxon>Neoheterodontei</taxon>
        <taxon>Myida</taxon>
        <taxon>Dreissenoidea</taxon>
        <taxon>Dreissenidae</taxon>
        <taxon>Dreissena</taxon>
    </lineage>
</organism>
<dbReference type="InterPro" id="IPR050331">
    <property type="entry name" value="Zinc_finger"/>
</dbReference>
<sequence>MSDTVSVVTLNSDQEQGDLNSVCVKIETDEWYNAAAGLYSVCAKSEQVVCEERQPDCNKQDGLNVVHEQTVCLQIDQYCTKQDGFTFKCVQSEQTEYEIMHQDANAQDFVKYTKNDPNALCDHTFDQYCSRPTVGGETIQMDHCSNFNVQRHSNSDKNYSESAENAVTTAVPVFLKPAKKKINKKGDRVKIVKRIKKAKIPEKEKTMYNLQERNLASCMNLAARDNDHFLYCGECNTEFEGDCPVHGPYNYILDKEVPEGDPLKANHTVPDCLEIKTSKIAKAGLGVFSKKGLESRVMFGPYGGDIVAENQKSGYCWQTLKEGKPSHFVDAQNKATSNWMRYVNCAMTEADQNLVAFQYKGGIYYCTLKQILPGEELLVWYGDEFARELGLIRDKNVCRDSSKNRSHLKIHMRKHTGERHYKCEVCDFACKHSGSLKRHMRIHTGERPFKCEVCGNEFKHSGNLKTHMRIHTGERPYKCEVCGYEFKLSGNLQTHMRIHTGERPYKCEVCGYEFKLSGNLKMHMRIHTGERPFKCEKCDFAFINRIGLKRHMRIHTGERPYKCEVCCF</sequence>
<evidence type="ECO:0000256" key="3">
    <source>
        <dbReference type="ARBA" id="ARBA00022603"/>
    </source>
</evidence>
<dbReference type="InterPro" id="IPR046341">
    <property type="entry name" value="SET_dom_sf"/>
</dbReference>
<dbReference type="GO" id="GO:0042054">
    <property type="term" value="F:histone methyltransferase activity"/>
    <property type="evidence" value="ECO:0007669"/>
    <property type="project" value="InterPro"/>
</dbReference>
<feature type="domain" description="C2H2-type" evidence="15">
    <location>
        <begin position="533"/>
        <end position="560"/>
    </location>
</feature>
<dbReference type="InterPro" id="IPR036236">
    <property type="entry name" value="Znf_C2H2_sf"/>
</dbReference>
<dbReference type="SUPFAM" id="SSF82199">
    <property type="entry name" value="SET domain"/>
    <property type="match status" value="1"/>
</dbReference>
<dbReference type="Pfam" id="PF00096">
    <property type="entry name" value="zf-C2H2"/>
    <property type="match status" value="1"/>
</dbReference>
<evidence type="ECO:0000259" key="15">
    <source>
        <dbReference type="PROSITE" id="PS50157"/>
    </source>
</evidence>
<dbReference type="SUPFAM" id="SSF57667">
    <property type="entry name" value="beta-beta-alpha zinc fingers"/>
    <property type="match status" value="3"/>
</dbReference>
<feature type="domain" description="SET" evidence="16">
    <location>
        <begin position="271"/>
        <end position="382"/>
    </location>
</feature>
<keyword evidence="12" id="KW-0804">Transcription</keyword>
<protein>
    <submittedName>
        <fullName evidence="17">Uncharacterized protein</fullName>
    </submittedName>
</protein>
<accession>A0A9D4I702</accession>
<evidence type="ECO:0000259" key="16">
    <source>
        <dbReference type="PROSITE" id="PS50280"/>
    </source>
</evidence>
<evidence type="ECO:0000256" key="2">
    <source>
        <dbReference type="ARBA" id="ARBA00006991"/>
    </source>
</evidence>
<evidence type="ECO:0000256" key="13">
    <source>
        <dbReference type="ARBA" id="ARBA00023242"/>
    </source>
</evidence>
<dbReference type="InterPro" id="IPR001214">
    <property type="entry name" value="SET_dom"/>
</dbReference>
<keyword evidence="10" id="KW-0805">Transcription regulation</keyword>
<keyword evidence="11" id="KW-0238">DNA-binding</keyword>
<evidence type="ECO:0000256" key="8">
    <source>
        <dbReference type="ARBA" id="ARBA00022771"/>
    </source>
</evidence>
<dbReference type="Pfam" id="PF21549">
    <property type="entry name" value="PRDM2_PR"/>
    <property type="match status" value="1"/>
</dbReference>
<dbReference type="GO" id="GO:0005634">
    <property type="term" value="C:nucleus"/>
    <property type="evidence" value="ECO:0007669"/>
    <property type="project" value="UniProtKB-SubCell"/>
</dbReference>
<keyword evidence="6" id="KW-0479">Metal-binding</keyword>
<dbReference type="FunFam" id="3.30.160.60:FF:000446">
    <property type="entry name" value="Zinc finger protein"/>
    <property type="match status" value="2"/>
</dbReference>
<comment type="caution">
    <text evidence="17">The sequence shown here is derived from an EMBL/GenBank/DDBJ whole genome shotgun (WGS) entry which is preliminary data.</text>
</comment>
<evidence type="ECO:0000256" key="1">
    <source>
        <dbReference type="ARBA" id="ARBA00004123"/>
    </source>
</evidence>
<dbReference type="FunFam" id="3.30.160.60:FF:000303">
    <property type="entry name" value="Zinc finger protein 41"/>
    <property type="match status" value="1"/>
</dbReference>